<feature type="domain" description="Histidine kinase" evidence="7">
    <location>
        <begin position="245"/>
        <end position="464"/>
    </location>
</feature>
<dbReference type="GO" id="GO:0038199">
    <property type="term" value="F:ethylene receptor activity"/>
    <property type="evidence" value="ECO:0007669"/>
    <property type="project" value="TreeGrafter"/>
</dbReference>
<dbReference type="CDD" id="cd00156">
    <property type="entry name" value="REC"/>
    <property type="match status" value="1"/>
</dbReference>
<keyword evidence="4" id="KW-0902">Two-component regulatory system</keyword>
<dbReference type="PANTHER" id="PTHR24423">
    <property type="entry name" value="TWO-COMPONENT SENSOR HISTIDINE KINASE"/>
    <property type="match status" value="1"/>
</dbReference>
<keyword evidence="3" id="KW-0418">Kinase</keyword>
<evidence type="ECO:0000313" key="10">
    <source>
        <dbReference type="Proteomes" id="UP000886786"/>
    </source>
</evidence>
<dbReference type="SUPFAM" id="SSF47384">
    <property type="entry name" value="Homodimeric domain of signal transducing histidine kinase"/>
    <property type="match status" value="1"/>
</dbReference>
<feature type="modified residue" description="4-aspartylphosphate" evidence="5">
    <location>
        <position position="538"/>
    </location>
</feature>
<gene>
    <name evidence="9" type="ORF">IAB27_04245</name>
</gene>
<dbReference type="SUPFAM" id="SSF55874">
    <property type="entry name" value="ATPase domain of HSP90 chaperone/DNA topoisomerase II/histidine kinase"/>
    <property type="match status" value="1"/>
</dbReference>
<dbReference type="GO" id="GO:0000155">
    <property type="term" value="F:phosphorelay sensor kinase activity"/>
    <property type="evidence" value="ECO:0007669"/>
    <property type="project" value="InterPro"/>
</dbReference>
<reference evidence="9" key="2">
    <citation type="journal article" date="2021" name="PeerJ">
        <title>Extensive microbial diversity within the chicken gut microbiome revealed by metagenomics and culture.</title>
        <authorList>
            <person name="Gilroy R."/>
            <person name="Ravi A."/>
            <person name="Getino M."/>
            <person name="Pursley I."/>
            <person name="Horton D.L."/>
            <person name="Alikhan N.F."/>
            <person name="Baker D."/>
            <person name="Gharbi K."/>
            <person name="Hall N."/>
            <person name="Watson M."/>
            <person name="Adriaenssens E.M."/>
            <person name="Foster-Nyarko E."/>
            <person name="Jarju S."/>
            <person name="Secka A."/>
            <person name="Antonio M."/>
            <person name="Oren A."/>
            <person name="Chaudhuri R.R."/>
            <person name="La Ragione R."/>
            <person name="Hildebrand F."/>
            <person name="Pallen M.J."/>
        </authorList>
    </citation>
    <scope>NUCLEOTIDE SEQUENCE</scope>
    <source>
        <strain evidence="9">CHK147-3167</strain>
    </source>
</reference>
<feature type="transmembrane region" description="Helical" evidence="6">
    <location>
        <begin position="72"/>
        <end position="93"/>
    </location>
</feature>
<evidence type="ECO:0000256" key="4">
    <source>
        <dbReference type="ARBA" id="ARBA00023012"/>
    </source>
</evidence>
<feature type="transmembrane region" description="Helical" evidence="6">
    <location>
        <begin position="135"/>
        <end position="162"/>
    </location>
</feature>
<dbReference type="GO" id="GO:0005524">
    <property type="term" value="F:ATP binding"/>
    <property type="evidence" value="ECO:0007669"/>
    <property type="project" value="UniProtKB-KW"/>
</dbReference>
<reference evidence="9" key="1">
    <citation type="submission" date="2020-10" db="EMBL/GenBank/DDBJ databases">
        <authorList>
            <person name="Gilroy R."/>
        </authorList>
    </citation>
    <scope>NUCLEOTIDE SEQUENCE</scope>
    <source>
        <strain evidence="9">CHK147-3167</strain>
    </source>
</reference>
<dbReference type="SUPFAM" id="SSF52172">
    <property type="entry name" value="CheY-like"/>
    <property type="match status" value="1"/>
</dbReference>
<evidence type="ECO:0000256" key="5">
    <source>
        <dbReference type="PROSITE-ProRule" id="PRU00169"/>
    </source>
</evidence>
<dbReference type="PROSITE" id="PS50109">
    <property type="entry name" value="HIS_KIN"/>
    <property type="match status" value="1"/>
</dbReference>
<feature type="transmembrane region" description="Helical" evidence="6">
    <location>
        <begin position="174"/>
        <end position="192"/>
    </location>
</feature>
<dbReference type="EC" id="2.7.13.3" evidence="2"/>
<feature type="transmembrane region" description="Helical" evidence="6">
    <location>
        <begin position="105"/>
        <end position="123"/>
    </location>
</feature>
<sequence length="603" mass="68585">MILTNLTILVLFSIVYIVGLLCLYFSKSRLNTGENKIYVAMLMSNLIGLFLQLLCDLVSYRYDAIPVFVSDIILRLYLIYFIVWLSLMLLYLIEISFKDKSKNKMRLLAIFGGVVAGIITVVLPYDLYRDIENRIYYTFGSAISVTFICSFIVGTVLFAILILKRKEISRKKTIPIWMFLLLASVAGITQAVHPELVITAAAESLVCCFMYFTIENPDVQLLEELYKNKKLIERTNEDTSNFLFRMTQDIKKPVKDMVELSKDMMSENDKSKLLEDVKIINNSALQIDYLVNDALDVSAMNTKKLKIYDTRYNAVNLFKEIKYRFDDELKDGVKFEMSLDGNIPEYLYGDSIKLKQAILSVLNKSLAHTEKGSITLNVSAIVKYGLCRLIITITDTGEGIGIDEVNEILSLKPADLADIGLDKDSNHLELRAVKKLVGLLGGNLMVKSEVNVGTTVNIVLEQKIVETEKTIISRKLDSYEQSINANKRIMVVDDDAKELAKITSILEKHNANVSGSLFGRDCIEKIGYKHKFDLIILDDETSTYSALEVLKELKKNKKFNIPVVVMIDDNKEFIKLHYLQDGFADCIMKSKLESELERIIKRF</sequence>
<dbReference type="PROSITE" id="PS50110">
    <property type="entry name" value="RESPONSE_REGULATORY"/>
    <property type="match status" value="1"/>
</dbReference>
<dbReference type="Pfam" id="PF02518">
    <property type="entry name" value="HATPase_c"/>
    <property type="match status" value="1"/>
</dbReference>
<dbReference type="Gene3D" id="3.40.50.2300">
    <property type="match status" value="1"/>
</dbReference>
<evidence type="ECO:0000256" key="1">
    <source>
        <dbReference type="ARBA" id="ARBA00000085"/>
    </source>
</evidence>
<dbReference type="GO" id="GO:0046872">
    <property type="term" value="F:metal ion binding"/>
    <property type="evidence" value="ECO:0007669"/>
    <property type="project" value="UniProtKB-KW"/>
</dbReference>
<protein>
    <recommendedName>
        <fullName evidence="2">histidine kinase</fullName>
        <ecNumber evidence="2">2.7.13.3</ecNumber>
    </recommendedName>
</protein>
<evidence type="ECO:0000313" key="9">
    <source>
        <dbReference type="EMBL" id="HIQ90816.1"/>
    </source>
</evidence>
<keyword evidence="3" id="KW-0808">Transferase</keyword>
<feature type="transmembrane region" description="Helical" evidence="6">
    <location>
        <begin position="37"/>
        <end position="60"/>
    </location>
</feature>
<evidence type="ECO:0000259" key="8">
    <source>
        <dbReference type="PROSITE" id="PS50110"/>
    </source>
</evidence>
<dbReference type="InterPro" id="IPR001789">
    <property type="entry name" value="Sig_transdc_resp-reg_receiver"/>
</dbReference>
<evidence type="ECO:0000256" key="6">
    <source>
        <dbReference type="SAM" id="Phobius"/>
    </source>
</evidence>
<comment type="catalytic activity">
    <reaction evidence="1">
        <text>ATP + protein L-histidine = ADP + protein N-phospho-L-histidine.</text>
        <dbReference type="EC" id="2.7.13.3"/>
    </reaction>
</comment>
<dbReference type="Proteomes" id="UP000886786">
    <property type="component" value="Unassembled WGS sequence"/>
</dbReference>
<organism evidence="9 10">
    <name type="scientific">Candidatus Coprosoma intestinipullorum</name>
    <dbReference type="NCBI Taxonomy" id="2840752"/>
    <lineage>
        <taxon>Bacteria</taxon>
        <taxon>Bacillati</taxon>
        <taxon>Bacillota</taxon>
        <taxon>Bacillota incertae sedis</taxon>
        <taxon>Candidatus Coprosoma</taxon>
    </lineage>
</organism>
<dbReference type="InterPro" id="IPR003594">
    <property type="entry name" value="HATPase_dom"/>
</dbReference>
<evidence type="ECO:0000256" key="3">
    <source>
        <dbReference type="ARBA" id="ARBA00022777"/>
    </source>
</evidence>
<accession>A0A9D0ZQW6</accession>
<dbReference type="GO" id="GO:0051740">
    <property type="term" value="F:ethylene binding"/>
    <property type="evidence" value="ECO:0007669"/>
    <property type="project" value="TreeGrafter"/>
</dbReference>
<dbReference type="EMBL" id="DVFV01000077">
    <property type="protein sequence ID" value="HIQ90816.1"/>
    <property type="molecule type" value="Genomic_DNA"/>
</dbReference>
<dbReference type="InterPro" id="IPR005467">
    <property type="entry name" value="His_kinase_dom"/>
</dbReference>
<evidence type="ECO:0000256" key="2">
    <source>
        <dbReference type="ARBA" id="ARBA00012438"/>
    </source>
</evidence>
<name>A0A9D0ZQW6_9FIRM</name>
<feature type="domain" description="Response regulatory" evidence="8">
    <location>
        <begin position="488"/>
        <end position="603"/>
    </location>
</feature>
<keyword evidence="6" id="KW-1133">Transmembrane helix</keyword>
<dbReference type="InterPro" id="IPR011006">
    <property type="entry name" value="CheY-like_superfamily"/>
</dbReference>
<dbReference type="Gene3D" id="3.30.565.10">
    <property type="entry name" value="Histidine kinase-like ATPase, C-terminal domain"/>
    <property type="match status" value="1"/>
</dbReference>
<feature type="transmembrane region" description="Helical" evidence="6">
    <location>
        <begin position="6"/>
        <end position="25"/>
    </location>
</feature>
<keyword evidence="6" id="KW-0472">Membrane</keyword>
<dbReference type="SMART" id="SM00448">
    <property type="entry name" value="REC"/>
    <property type="match status" value="1"/>
</dbReference>
<evidence type="ECO:0000259" key="7">
    <source>
        <dbReference type="PROSITE" id="PS50109"/>
    </source>
</evidence>
<dbReference type="AlphaFoldDB" id="A0A9D0ZQW6"/>
<comment type="caution">
    <text evidence="9">The sequence shown here is derived from an EMBL/GenBank/DDBJ whole genome shotgun (WGS) entry which is preliminary data.</text>
</comment>
<keyword evidence="5" id="KW-0597">Phosphoprotein</keyword>
<dbReference type="Gene3D" id="1.10.287.130">
    <property type="match status" value="1"/>
</dbReference>
<proteinExistence type="predicted"/>
<dbReference type="InterPro" id="IPR036890">
    <property type="entry name" value="HATPase_C_sf"/>
</dbReference>
<dbReference type="InterPro" id="IPR036097">
    <property type="entry name" value="HisK_dim/P_sf"/>
</dbReference>
<dbReference type="Pfam" id="PF00072">
    <property type="entry name" value="Response_reg"/>
    <property type="match status" value="1"/>
</dbReference>
<keyword evidence="6" id="KW-0812">Transmembrane</keyword>